<accession>A0A3D9C759</accession>
<protein>
    <recommendedName>
        <fullName evidence="4">Secreted protein</fullName>
    </recommendedName>
</protein>
<dbReference type="AlphaFoldDB" id="A0A3D9C759"/>
<name>A0A3D9C759_9FLAO</name>
<feature type="chain" id="PRO_5017736858" description="Secreted protein" evidence="1">
    <location>
        <begin position="21"/>
        <end position="93"/>
    </location>
</feature>
<gene>
    <name evidence="2" type="ORF">DRF65_16535</name>
</gene>
<dbReference type="InterPro" id="IPR045391">
    <property type="entry name" value="DUF6520"/>
</dbReference>
<dbReference type="RefSeq" id="WP_115971871.1">
    <property type="nucleotide sequence ID" value="NZ_QNVT01000016.1"/>
</dbReference>
<proteinExistence type="predicted"/>
<dbReference type="EMBL" id="QNVT01000016">
    <property type="protein sequence ID" value="REC61321.1"/>
    <property type="molecule type" value="Genomic_DNA"/>
</dbReference>
<evidence type="ECO:0000256" key="1">
    <source>
        <dbReference type="SAM" id="SignalP"/>
    </source>
</evidence>
<keyword evidence="3" id="KW-1185">Reference proteome</keyword>
<feature type="signal peptide" evidence="1">
    <location>
        <begin position="1"/>
        <end position="20"/>
    </location>
</feature>
<keyword evidence="1" id="KW-0732">Signal</keyword>
<evidence type="ECO:0000313" key="2">
    <source>
        <dbReference type="EMBL" id="REC61321.1"/>
    </source>
</evidence>
<comment type="caution">
    <text evidence="2">The sequence shown here is derived from an EMBL/GenBank/DDBJ whole genome shotgun (WGS) entry which is preliminary data.</text>
</comment>
<evidence type="ECO:0000313" key="3">
    <source>
        <dbReference type="Proteomes" id="UP000256686"/>
    </source>
</evidence>
<organism evidence="2 3">
    <name type="scientific">Chryseobacterium pennae</name>
    <dbReference type="NCBI Taxonomy" id="2258962"/>
    <lineage>
        <taxon>Bacteria</taxon>
        <taxon>Pseudomonadati</taxon>
        <taxon>Bacteroidota</taxon>
        <taxon>Flavobacteriia</taxon>
        <taxon>Flavobacteriales</taxon>
        <taxon>Weeksellaceae</taxon>
        <taxon>Chryseobacterium group</taxon>
        <taxon>Chryseobacterium</taxon>
    </lineage>
</organism>
<evidence type="ECO:0008006" key="4">
    <source>
        <dbReference type="Google" id="ProtNLM"/>
    </source>
</evidence>
<reference evidence="3" key="1">
    <citation type="submission" date="2018-06" db="EMBL/GenBank/DDBJ databases">
        <authorList>
            <person name="Lum Nde A."/>
            <person name="Hugo C."/>
        </authorList>
    </citation>
    <scope>NUCLEOTIDE SEQUENCE [LARGE SCALE GENOMIC DNA]</scope>
    <source>
        <strain evidence="3">1_F178</strain>
    </source>
</reference>
<dbReference type="Pfam" id="PF20130">
    <property type="entry name" value="DUF6520"/>
    <property type="match status" value="1"/>
</dbReference>
<sequence length="93" mass="10106">MKKFILPVFVMLIGAGAAFAGQHAKKNESTLVNRQGYIFNQNTNRCDPVKMCSTDPGPICTVNGLPTGQQVFGTSGPDVEHPLTCEVTLRRIQ</sequence>
<dbReference type="Proteomes" id="UP000256686">
    <property type="component" value="Unassembled WGS sequence"/>
</dbReference>